<evidence type="ECO:0000259" key="4">
    <source>
        <dbReference type="Pfam" id="PF01420"/>
    </source>
</evidence>
<dbReference type="AlphaFoldDB" id="A0A364LM76"/>
<dbReference type="PANTHER" id="PTHR30408">
    <property type="entry name" value="TYPE-1 RESTRICTION ENZYME ECOKI SPECIFICITY PROTEIN"/>
    <property type="match status" value="1"/>
</dbReference>
<evidence type="ECO:0000256" key="2">
    <source>
        <dbReference type="ARBA" id="ARBA00022747"/>
    </source>
</evidence>
<dbReference type="InterPro" id="IPR052021">
    <property type="entry name" value="Type-I_RS_S_subunit"/>
</dbReference>
<dbReference type="InterPro" id="IPR044946">
    <property type="entry name" value="Restrct_endonuc_typeI_TRD_sf"/>
</dbReference>
<evidence type="ECO:0000256" key="3">
    <source>
        <dbReference type="ARBA" id="ARBA00023125"/>
    </source>
</evidence>
<protein>
    <recommendedName>
        <fullName evidence="4">Type I restriction modification DNA specificity domain-containing protein</fullName>
    </recommendedName>
</protein>
<comment type="similarity">
    <text evidence="1">Belongs to the type-I restriction system S methylase family.</text>
</comment>
<evidence type="ECO:0000313" key="6">
    <source>
        <dbReference type="Proteomes" id="UP000249458"/>
    </source>
</evidence>
<keyword evidence="3" id="KW-0238">DNA-binding</keyword>
<gene>
    <name evidence="5" type="ORF">B1207_02885</name>
</gene>
<dbReference type="PANTHER" id="PTHR30408:SF12">
    <property type="entry name" value="TYPE I RESTRICTION ENZYME MJAVIII SPECIFICITY SUBUNIT"/>
    <property type="match status" value="1"/>
</dbReference>
<feature type="domain" description="Type I restriction modification DNA specificity" evidence="4">
    <location>
        <begin position="242"/>
        <end position="407"/>
    </location>
</feature>
<dbReference type="Proteomes" id="UP000249458">
    <property type="component" value="Unassembled WGS sequence"/>
</dbReference>
<dbReference type="Gene3D" id="1.10.287.1120">
    <property type="entry name" value="Bipartite methylase S protein"/>
    <property type="match status" value="1"/>
</dbReference>
<dbReference type="GO" id="GO:0009307">
    <property type="term" value="P:DNA restriction-modification system"/>
    <property type="evidence" value="ECO:0007669"/>
    <property type="project" value="UniProtKB-KW"/>
</dbReference>
<comment type="caution">
    <text evidence="5">The sequence shown here is derived from an EMBL/GenBank/DDBJ whole genome shotgun (WGS) entry which is preliminary data.</text>
</comment>
<accession>A0A364LM76</accession>
<evidence type="ECO:0000256" key="1">
    <source>
        <dbReference type="ARBA" id="ARBA00010923"/>
    </source>
</evidence>
<dbReference type="Gene3D" id="3.90.220.20">
    <property type="entry name" value="DNA methylase specificity domains"/>
    <property type="match status" value="2"/>
</dbReference>
<dbReference type="GO" id="GO:0003677">
    <property type="term" value="F:DNA binding"/>
    <property type="evidence" value="ECO:0007669"/>
    <property type="project" value="UniProtKB-KW"/>
</dbReference>
<dbReference type="RefSeq" id="WP_112218496.1">
    <property type="nucleotide sequence ID" value="NZ_MVJN01000002.1"/>
</dbReference>
<dbReference type="InterPro" id="IPR000055">
    <property type="entry name" value="Restrct_endonuc_typeI_TRD"/>
</dbReference>
<name>A0A364LM76_9GAMM</name>
<evidence type="ECO:0000313" key="5">
    <source>
        <dbReference type="EMBL" id="RAP37950.1"/>
    </source>
</evidence>
<dbReference type="Pfam" id="PF01420">
    <property type="entry name" value="Methylase_S"/>
    <property type="match status" value="2"/>
</dbReference>
<dbReference type="SUPFAM" id="SSF116734">
    <property type="entry name" value="DNA methylase specificity domain"/>
    <property type="match status" value="2"/>
</dbReference>
<feature type="domain" description="Type I restriction modification DNA specificity" evidence="4">
    <location>
        <begin position="76"/>
        <end position="194"/>
    </location>
</feature>
<keyword evidence="2" id="KW-0680">Restriction system</keyword>
<sequence>MNYSPYLEYQNLNNDWNKSAPKHWLKSKLKYDSYIKARVGWHGLKSDDFTDEGPYLVTGSDFLGKIVNWDKCYHCDVERYDQDPYIKLKDDDLLITKDGTIGKVILVGKLPGPATLNSGLFLLRPLKSQYLTKFYYWLMQSSVFHGFVEYYRTGSTILHLYQETFCNLPYALPPIEEQQKIADFLDEETAKIDALIGKQKKLIRLLEEKRQAVIFNTVTKGLNPDVKMKKTGIAWMPLLPMGWDYGSLRWFSNIYAGGTPSKNIEAYWNNGTIPWLNSGSVNQALIKEASAYITQEAYNNSSTKWIKKNSLVIALAGQGKTKGMVAQMGIDATCNQSMAAIVPTKHFPRFLYWWLNINYQNIRNMAGGDLRDGLNLEMLADIRCPLPPKNEQIDIANYLDNVTAKISVLVLKSKNLIQISNERRVALISAAVTGKIDVRNITLEDFNEHTPNTRKKL</sequence>
<dbReference type="CDD" id="cd17294">
    <property type="entry name" value="RMtype1_S_MmaC7ORF19P_TRD1-CR1_like"/>
    <property type="match status" value="1"/>
</dbReference>
<dbReference type="EMBL" id="MVJN01000002">
    <property type="protein sequence ID" value="RAP37950.1"/>
    <property type="molecule type" value="Genomic_DNA"/>
</dbReference>
<proteinExistence type="inferred from homology"/>
<organism evidence="5 6">
    <name type="scientific">Legionella quinlivanii</name>
    <dbReference type="NCBI Taxonomy" id="45073"/>
    <lineage>
        <taxon>Bacteria</taxon>
        <taxon>Pseudomonadati</taxon>
        <taxon>Pseudomonadota</taxon>
        <taxon>Gammaproteobacteria</taxon>
        <taxon>Legionellales</taxon>
        <taxon>Legionellaceae</taxon>
        <taxon>Legionella</taxon>
    </lineage>
</organism>
<reference evidence="5 6" key="1">
    <citation type="submission" date="2017-02" db="EMBL/GenBank/DDBJ databases">
        <title>Legionella quilivanii strain from human: case report and whole genome sequencing analysis.</title>
        <authorList>
            <person name="Lalancette C."/>
            <person name="Leduc J.-M."/>
            <person name="Levesque S."/>
            <person name="Fournier E."/>
            <person name="Saoud J."/>
            <person name="Faucher S.P."/>
            <person name="Bernard K."/>
            <person name="Martineau C."/>
            <person name="Longtin J."/>
        </authorList>
    </citation>
    <scope>NUCLEOTIDE SEQUENCE [LARGE SCALE GENOMIC DNA]</scope>
    <source>
        <strain evidence="5 6">ID143958</strain>
    </source>
</reference>